<dbReference type="STRING" id="158787.BSCA_1494"/>
<evidence type="ECO:0008006" key="4">
    <source>
        <dbReference type="Google" id="ProtNLM"/>
    </source>
</evidence>
<organism evidence="2 3">
    <name type="scientific">Bifidobacterium scardovii</name>
    <dbReference type="NCBI Taxonomy" id="158787"/>
    <lineage>
        <taxon>Bacteria</taxon>
        <taxon>Bacillati</taxon>
        <taxon>Actinomycetota</taxon>
        <taxon>Actinomycetes</taxon>
        <taxon>Bifidobacteriales</taxon>
        <taxon>Bifidobacteriaceae</taxon>
        <taxon>Bifidobacterium</taxon>
    </lineage>
</organism>
<evidence type="ECO:0000256" key="1">
    <source>
        <dbReference type="SAM" id="Phobius"/>
    </source>
</evidence>
<accession>A0A087DH49</accession>
<dbReference type="RefSeq" id="WP_033518100.1">
    <property type="nucleotide sequence ID" value="NZ_CAUPKV010000007.1"/>
</dbReference>
<proteinExistence type="predicted"/>
<keyword evidence="1" id="KW-0472">Membrane</keyword>
<dbReference type="Pfam" id="PF13346">
    <property type="entry name" value="ABC2_membrane_5"/>
    <property type="match status" value="1"/>
</dbReference>
<dbReference type="OrthoDB" id="3238272at2"/>
<gene>
    <name evidence="2" type="ORF">BSCA_1494</name>
</gene>
<dbReference type="AlphaFoldDB" id="A0A087DH49"/>
<name>A0A087DH49_9BIFI</name>
<dbReference type="GeneID" id="85166154"/>
<feature type="transmembrane region" description="Helical" evidence="1">
    <location>
        <begin position="212"/>
        <end position="236"/>
    </location>
</feature>
<dbReference type="InterPro" id="IPR025699">
    <property type="entry name" value="ABC2_memb-like"/>
</dbReference>
<keyword evidence="1" id="KW-0812">Transmembrane</keyword>
<comment type="caution">
    <text evidence="2">The sequence shown here is derived from an EMBL/GenBank/DDBJ whole genome shotgun (WGS) entry which is preliminary data.</text>
</comment>
<keyword evidence="3" id="KW-1185">Reference proteome</keyword>
<feature type="transmembrane region" description="Helical" evidence="1">
    <location>
        <begin position="160"/>
        <end position="186"/>
    </location>
</feature>
<dbReference type="Proteomes" id="UP000029033">
    <property type="component" value="Unassembled WGS sequence"/>
</dbReference>
<evidence type="ECO:0000313" key="3">
    <source>
        <dbReference type="Proteomes" id="UP000029033"/>
    </source>
</evidence>
<feature type="transmembrane region" description="Helical" evidence="1">
    <location>
        <begin position="133"/>
        <end position="153"/>
    </location>
</feature>
<evidence type="ECO:0000313" key="2">
    <source>
        <dbReference type="EMBL" id="KFI94849.1"/>
    </source>
</evidence>
<feature type="transmembrane region" description="Helical" evidence="1">
    <location>
        <begin position="47"/>
        <end position="71"/>
    </location>
</feature>
<sequence>MNAIMRAFRLDMRRFNSQGRYMLLFFTAVMPVIMVAMALLMNGMAVGAAAAGVNGAFYGVFAVIPFYVFIYENQSGAGRLNGIIPVSRAHQVTARYLFMLAATVLFCLDFTVYTLVMNLLGHTALWSAGGTRTIAGTFVGYLVFESILYPLLYRFPAQRALVVICGAVFVGSMGIVALMLALVTLLGEARVNAFLDAVVAPVIDALAADANMAAVLAVVAALVVCAVSFVVSVRFYSGKEL</sequence>
<protein>
    <recommendedName>
        <fullName evidence="4">ABC-2 family transporter protein</fullName>
    </recommendedName>
</protein>
<feature type="transmembrane region" description="Helical" evidence="1">
    <location>
        <begin position="21"/>
        <end position="41"/>
    </location>
</feature>
<dbReference type="EMBL" id="JGZO01000005">
    <property type="protein sequence ID" value="KFI94849.1"/>
    <property type="molecule type" value="Genomic_DNA"/>
</dbReference>
<dbReference type="eggNOG" id="ENOG50309G9">
    <property type="taxonomic scope" value="Bacteria"/>
</dbReference>
<keyword evidence="1" id="KW-1133">Transmembrane helix</keyword>
<reference evidence="2 3" key="1">
    <citation type="submission" date="2014-03" db="EMBL/GenBank/DDBJ databases">
        <title>Genomics of Bifidobacteria.</title>
        <authorList>
            <person name="Ventura M."/>
            <person name="Milani C."/>
            <person name="Lugli G.A."/>
        </authorList>
    </citation>
    <scope>NUCLEOTIDE SEQUENCE [LARGE SCALE GENOMIC DNA]</scope>
    <source>
        <strain evidence="2 3">LMG 21589</strain>
    </source>
</reference>
<feature type="transmembrane region" description="Helical" evidence="1">
    <location>
        <begin position="92"/>
        <end position="113"/>
    </location>
</feature>